<feature type="compositionally biased region" description="Polar residues" evidence="1">
    <location>
        <begin position="658"/>
        <end position="675"/>
    </location>
</feature>
<feature type="compositionally biased region" description="Acidic residues" evidence="1">
    <location>
        <begin position="145"/>
        <end position="169"/>
    </location>
</feature>
<dbReference type="PANTHER" id="PTHR33870:SF4">
    <property type="entry name" value="CARDIOMYOPATHY-ASSOCIATED PROTEIN"/>
    <property type="match status" value="1"/>
</dbReference>
<feature type="compositionally biased region" description="Polar residues" evidence="1">
    <location>
        <begin position="496"/>
        <end position="508"/>
    </location>
</feature>
<feature type="region of interest" description="Disordered" evidence="1">
    <location>
        <begin position="1"/>
        <end position="169"/>
    </location>
</feature>
<feature type="compositionally biased region" description="Polar residues" evidence="1">
    <location>
        <begin position="706"/>
        <end position="715"/>
    </location>
</feature>
<keyword evidence="3" id="KW-1185">Reference proteome</keyword>
<dbReference type="AlphaFoldDB" id="A0A843V375"/>
<feature type="compositionally biased region" description="Basic and acidic residues" evidence="1">
    <location>
        <begin position="386"/>
        <end position="395"/>
    </location>
</feature>
<accession>A0A843V375</accession>
<dbReference type="OrthoDB" id="770993at2759"/>
<dbReference type="Proteomes" id="UP000652761">
    <property type="component" value="Unassembled WGS sequence"/>
</dbReference>
<evidence type="ECO:0000256" key="1">
    <source>
        <dbReference type="SAM" id="MobiDB-lite"/>
    </source>
</evidence>
<comment type="caution">
    <text evidence="2">The sequence shown here is derived from an EMBL/GenBank/DDBJ whole genome shotgun (WGS) entry which is preliminary data.</text>
</comment>
<feature type="compositionally biased region" description="Basic and acidic residues" evidence="1">
    <location>
        <begin position="452"/>
        <end position="463"/>
    </location>
</feature>
<feature type="region of interest" description="Disordered" evidence="1">
    <location>
        <begin position="386"/>
        <end position="424"/>
    </location>
</feature>
<feature type="region of interest" description="Disordered" evidence="1">
    <location>
        <begin position="452"/>
        <end position="516"/>
    </location>
</feature>
<dbReference type="PANTHER" id="PTHR33870">
    <property type="entry name" value="CARDIOMYOPATHY-ASSOCIATED PROTEIN"/>
    <property type="match status" value="1"/>
</dbReference>
<gene>
    <name evidence="2" type="ORF">Taro_023066</name>
</gene>
<protein>
    <submittedName>
        <fullName evidence="2">Uncharacterized protein</fullName>
    </submittedName>
</protein>
<reference evidence="2" key="1">
    <citation type="submission" date="2017-07" db="EMBL/GenBank/DDBJ databases">
        <title>Taro Niue Genome Assembly and Annotation.</title>
        <authorList>
            <person name="Atibalentja N."/>
            <person name="Keating K."/>
            <person name="Fields C.J."/>
        </authorList>
    </citation>
    <scope>NUCLEOTIDE SEQUENCE</scope>
    <source>
        <strain evidence="2">Niue_2</strain>
        <tissue evidence="2">Leaf</tissue>
    </source>
</reference>
<feature type="compositionally biased region" description="Basic and acidic residues" evidence="1">
    <location>
        <begin position="11"/>
        <end position="27"/>
    </location>
</feature>
<feature type="region of interest" description="Disordered" evidence="1">
    <location>
        <begin position="653"/>
        <end position="728"/>
    </location>
</feature>
<name>A0A843V375_COLES</name>
<feature type="compositionally biased region" description="Basic and acidic residues" evidence="1">
    <location>
        <begin position="69"/>
        <end position="95"/>
    </location>
</feature>
<proteinExistence type="predicted"/>
<feature type="compositionally biased region" description="Low complexity" evidence="1">
    <location>
        <begin position="482"/>
        <end position="495"/>
    </location>
</feature>
<organism evidence="2 3">
    <name type="scientific">Colocasia esculenta</name>
    <name type="common">Wild taro</name>
    <name type="synonym">Arum esculentum</name>
    <dbReference type="NCBI Taxonomy" id="4460"/>
    <lineage>
        <taxon>Eukaryota</taxon>
        <taxon>Viridiplantae</taxon>
        <taxon>Streptophyta</taxon>
        <taxon>Embryophyta</taxon>
        <taxon>Tracheophyta</taxon>
        <taxon>Spermatophyta</taxon>
        <taxon>Magnoliopsida</taxon>
        <taxon>Liliopsida</taxon>
        <taxon>Araceae</taxon>
        <taxon>Aroideae</taxon>
        <taxon>Colocasieae</taxon>
        <taxon>Colocasia</taxon>
    </lineage>
</organism>
<evidence type="ECO:0000313" key="3">
    <source>
        <dbReference type="Proteomes" id="UP000652761"/>
    </source>
</evidence>
<dbReference type="EMBL" id="NMUH01001244">
    <property type="protein sequence ID" value="MQL90468.1"/>
    <property type="molecule type" value="Genomic_DNA"/>
</dbReference>
<evidence type="ECO:0000313" key="2">
    <source>
        <dbReference type="EMBL" id="MQL90468.1"/>
    </source>
</evidence>
<sequence>MEEDGSFSIGRHRDNGEKDKHGSKSERGTLSSVSNEEEEREPGGNVSAGLQIEVGKKQIYVENIATSKRRAESREHPVKAETYDNHDPSDSDSGRAESSPDASMADITPMIDDLHPILGSEDPQSVNAFMDDLHSLSGASTGDDGSGEEAESQGEEGEEEEEEAKEELEDGAALAVKWTEDDAKNLLVLGTSELERNQRLENLIAKRRTRKNLSVDMNLIDLDVHESLHVVDELSRVQMTIPPISTTKQNPFDLLYDSDPIPGSAPSVLLPRRNPFDLPLNLANESSGLTGLSHQSFVAVRPQRDTFSSRHEFALGESFSEFKQERNNVKLRPYFVTERADVESSYAHLERELSEKSDSKVISVLESESISSAVDQDHGYELSEQQWHQEGEIERIPTSVSDSKQIERQSNSDDEVDSVDPLCRHNDVNIHSSHVTVPTTSVVLGASIHDSIKHEEQDRHDLDLWSPTSEAEKSDMAEEKYSGSSSSCSSETSMENIGTKSEGSTDHQIPSGHSAKSVSVEVEILNDPHVVEPVYDSSPSAAAKSASNIPSIEEEFLHGDKGRLKSISSLSSETLIEASGIVSPSIIAERNIVSASVSGCGSMGNMRAFHNGELWVAPPNLFFVDKNESRSREVEVIREQDVIQVEFAELSDEYDHPTASSAAQSVGYSASTGSHSSEDTATDMGEDLQFSEQESAVEAPDADVPGTSTFNSQVLANAEAPPVGGSAI</sequence>
<feature type="compositionally biased region" description="Basic and acidic residues" evidence="1">
    <location>
        <begin position="470"/>
        <end position="481"/>
    </location>
</feature>